<reference evidence="4 5" key="1">
    <citation type="submission" date="2015-12" db="EMBL/GenBank/DDBJ databases">
        <title>Complete genome sequence of a multi-drug resistant strain Acidovorax sp. 12322-1.</title>
        <authorList>
            <person name="Ming D."/>
            <person name="Wang M."/>
            <person name="Hu S."/>
            <person name="Zhou Y."/>
            <person name="Jiang T."/>
        </authorList>
    </citation>
    <scope>NUCLEOTIDE SEQUENCE [LARGE SCALE GENOMIC DNA]</scope>
    <source>
        <strain evidence="4 5">12322-1</strain>
    </source>
</reference>
<organism evidence="4 5">
    <name type="scientific">Comamonas kerstersii</name>
    <dbReference type="NCBI Taxonomy" id="225992"/>
    <lineage>
        <taxon>Bacteria</taxon>
        <taxon>Pseudomonadati</taxon>
        <taxon>Pseudomonadota</taxon>
        <taxon>Betaproteobacteria</taxon>
        <taxon>Burkholderiales</taxon>
        <taxon>Comamonadaceae</taxon>
        <taxon>Comamonas</taxon>
    </lineage>
</organism>
<gene>
    <name evidence="4" type="ORF">AS359_06800</name>
    <name evidence="3" type="ORF">B5M06_16675</name>
</gene>
<proteinExistence type="predicted"/>
<dbReference type="Proteomes" id="UP000242792">
    <property type="component" value="Chromosome"/>
</dbReference>
<dbReference type="EMBL" id="LPXH01000036">
    <property type="protein sequence ID" value="KUF39555.1"/>
    <property type="molecule type" value="Genomic_DNA"/>
</dbReference>
<dbReference type="SMART" id="SM00528">
    <property type="entry name" value="HNS"/>
    <property type="match status" value="1"/>
</dbReference>
<dbReference type="OrthoDB" id="5297879at2"/>
<evidence type="ECO:0000313" key="5">
    <source>
        <dbReference type="Proteomes" id="UP000053300"/>
    </source>
</evidence>
<accession>A0A1V0BJH9</accession>
<feature type="domain" description="DNA-binding protein H-NS-like C-terminal" evidence="2">
    <location>
        <begin position="52"/>
        <end position="91"/>
    </location>
</feature>
<evidence type="ECO:0000313" key="6">
    <source>
        <dbReference type="Proteomes" id="UP000242792"/>
    </source>
</evidence>
<dbReference type="KEGG" id="cke:B5M06_16675"/>
<accession>A0A1V3TQI6</accession>
<protein>
    <submittedName>
        <fullName evidence="4">Histone</fullName>
    </submittedName>
</protein>
<sequence length="111" mass="12672">MSNYQELLARKRELEKSIEATRKKESVEALATIRELIATFGFTAQQVFPFQPAAKKKVQAKYYDPQTGKSWSGRGKAPKWLEGVDRSQYEIQAPRSTPSQPLDENNPFPIQ</sequence>
<dbReference type="Pfam" id="PF00816">
    <property type="entry name" value="Histone_HNS"/>
    <property type="match status" value="1"/>
</dbReference>
<dbReference type="SUPFAM" id="SSF81273">
    <property type="entry name" value="H-NS histone-like proteins"/>
    <property type="match status" value="1"/>
</dbReference>
<reference evidence="3 6" key="2">
    <citation type="submission" date="2017-03" db="EMBL/GenBank/DDBJ databases">
        <title>Rapid Whole Genome Sequencing of Comamonas kerstersii Causing Continuous ambulatory Peritoneal Dialysis-Associated Peritonitis.</title>
        <authorList>
            <person name="Zheng B."/>
        </authorList>
    </citation>
    <scope>NUCLEOTIDE SEQUENCE [LARGE SCALE GENOMIC DNA]</scope>
    <source>
        <strain evidence="3 6">8943</strain>
    </source>
</reference>
<dbReference type="STRING" id="225992.B5M06_16675"/>
<name>A0A0W7YWV9_9BURK</name>
<evidence type="ECO:0000256" key="1">
    <source>
        <dbReference type="SAM" id="MobiDB-lite"/>
    </source>
</evidence>
<dbReference type="InterPro" id="IPR027444">
    <property type="entry name" value="H-NS_C_dom"/>
</dbReference>
<accession>A0A0W7YWV9</accession>
<dbReference type="EMBL" id="CP020121">
    <property type="protein sequence ID" value="ARA00048.1"/>
    <property type="molecule type" value="Genomic_DNA"/>
</dbReference>
<dbReference type="GeneID" id="83040941"/>
<dbReference type="Proteomes" id="UP000053300">
    <property type="component" value="Unassembled WGS sequence"/>
</dbReference>
<dbReference type="AlphaFoldDB" id="A0A0W7YWV9"/>
<feature type="compositionally biased region" description="Polar residues" evidence="1">
    <location>
        <begin position="94"/>
        <end position="103"/>
    </location>
</feature>
<dbReference type="Gene3D" id="3.30.160.510">
    <property type="entry name" value="Histone-like nucleoid-structuring protein H-NS"/>
    <property type="match status" value="1"/>
</dbReference>
<dbReference type="RefSeq" id="WP_054067034.1">
    <property type="nucleotide sequence ID" value="NZ_CAUCIF010000019.1"/>
</dbReference>
<evidence type="ECO:0000313" key="3">
    <source>
        <dbReference type="EMBL" id="ARA00048.1"/>
    </source>
</evidence>
<evidence type="ECO:0000313" key="4">
    <source>
        <dbReference type="EMBL" id="KUF39555.1"/>
    </source>
</evidence>
<dbReference type="GO" id="GO:0003677">
    <property type="term" value="F:DNA binding"/>
    <property type="evidence" value="ECO:0007669"/>
    <property type="project" value="InterPro"/>
</dbReference>
<evidence type="ECO:0000259" key="2">
    <source>
        <dbReference type="SMART" id="SM00528"/>
    </source>
</evidence>
<keyword evidence="5" id="KW-1185">Reference proteome</keyword>
<feature type="region of interest" description="Disordered" evidence="1">
    <location>
        <begin position="83"/>
        <end position="111"/>
    </location>
</feature>